<accession>A0A0V1LCJ9</accession>
<sequence length="581" mass="65843">MPSTRSATSERPEENRQQLEEKAGTLQMGACPGNGHSILPVAVPPTCWRPPVLFSSGTEPNRWITSLEIFLKASGLPRCQWAVAALNHMDSAIQERLTARLGDDVNDYEVLKADLKKMFIPLKSEMSLRAEFCRLRQRPGEPVDAFAIRVQEAGERIRMTELQIVDRFREGTNSRAVLMALLEKEPTTMDEARRTALKAVEIEEASRSMDFDNNFPHDRRMEELTGALNRLITRLDDRLPPRERTTKPALTSDMDQRKHPAAIEARLEKLEEYYMRNRGNRTSREHSQPSRRLEGSSRKADHPLASATDVVIGDTPVINVVLGSWTHRLPFVVAEDLSFPGILGMNFINECVEYIHAQEKYLKMRDGCQVKIARRRGPPGAMRCGETVGITDSVETAVITTLVSKATDCTDRSREKMADLLRRYAETISMSDDDLGHTSVVKHRIIVEGAKPIKQALRRLPIRQREEVEGHVRRMLERGLIKPAEGPWSSPVVLAKKKDGSSRFCVDYRRLNEVTRKDAQPLPRIDATLDALAGAKWFTTLDLASGYWQVEVDKRDREKTAFATPLGLYHKLNHPHYTSLR</sequence>
<feature type="compositionally biased region" description="Basic and acidic residues" evidence="1">
    <location>
        <begin position="235"/>
        <end position="246"/>
    </location>
</feature>
<feature type="domain" description="Retrotransposon gag" evidence="3">
    <location>
        <begin position="85"/>
        <end position="172"/>
    </location>
</feature>
<dbReference type="EMBL" id="JYDW01000078">
    <property type="protein sequence ID" value="KRZ57261.1"/>
    <property type="molecule type" value="Genomic_DNA"/>
</dbReference>
<comment type="caution">
    <text evidence="4">The sequence shown here is derived from an EMBL/GenBank/DDBJ whole genome shotgun (WGS) entry which is preliminary data.</text>
</comment>
<dbReference type="Gene3D" id="3.30.70.270">
    <property type="match status" value="1"/>
</dbReference>
<name>A0A0V1LCJ9_9BILA</name>
<dbReference type="AlphaFoldDB" id="A0A0V1LCJ9"/>
<dbReference type="Proteomes" id="UP000054721">
    <property type="component" value="Unassembled WGS sequence"/>
</dbReference>
<dbReference type="InterPro" id="IPR005162">
    <property type="entry name" value="Retrotrans_gag_dom"/>
</dbReference>
<dbReference type="SUPFAM" id="SSF56672">
    <property type="entry name" value="DNA/RNA polymerases"/>
    <property type="match status" value="1"/>
</dbReference>
<dbReference type="InterPro" id="IPR043502">
    <property type="entry name" value="DNA/RNA_pol_sf"/>
</dbReference>
<feature type="region of interest" description="Disordered" evidence="1">
    <location>
        <begin position="235"/>
        <end position="261"/>
    </location>
</feature>
<organism evidence="4 5">
    <name type="scientific">Trichinella nativa</name>
    <dbReference type="NCBI Taxonomy" id="6335"/>
    <lineage>
        <taxon>Eukaryota</taxon>
        <taxon>Metazoa</taxon>
        <taxon>Ecdysozoa</taxon>
        <taxon>Nematoda</taxon>
        <taxon>Enoplea</taxon>
        <taxon>Dorylaimia</taxon>
        <taxon>Trichinellida</taxon>
        <taxon>Trichinellidae</taxon>
        <taxon>Trichinella</taxon>
    </lineage>
</organism>
<dbReference type="Gene3D" id="3.10.10.10">
    <property type="entry name" value="HIV Type 1 Reverse Transcriptase, subunit A, domain 1"/>
    <property type="match status" value="1"/>
</dbReference>
<evidence type="ECO:0000313" key="4">
    <source>
        <dbReference type="EMBL" id="KRZ57261.1"/>
    </source>
</evidence>
<dbReference type="InterPro" id="IPR043128">
    <property type="entry name" value="Rev_trsase/Diguanyl_cyclase"/>
</dbReference>
<dbReference type="Pfam" id="PF03732">
    <property type="entry name" value="Retrotrans_gag"/>
    <property type="match status" value="1"/>
</dbReference>
<protein>
    <submittedName>
        <fullName evidence="4">Transposon Ty3-G Gag-Pol polyprotein</fullName>
    </submittedName>
</protein>
<gene>
    <name evidence="4" type="primary">TY3B-G</name>
    <name evidence="4" type="ORF">T02_7491</name>
</gene>
<reference evidence="4 5" key="1">
    <citation type="submission" date="2015-05" db="EMBL/GenBank/DDBJ databases">
        <title>Evolution of Trichinella species and genotypes.</title>
        <authorList>
            <person name="Korhonen P.K."/>
            <person name="Edoardo P."/>
            <person name="Giuseppe L.R."/>
            <person name="Gasser R.B."/>
        </authorList>
    </citation>
    <scope>NUCLEOTIDE SEQUENCE [LARGE SCALE GENOMIC DNA]</scope>
    <source>
        <strain evidence="4">ISS10</strain>
    </source>
</reference>
<feature type="compositionally biased region" description="Basic and acidic residues" evidence="1">
    <location>
        <begin position="282"/>
        <end position="300"/>
    </location>
</feature>
<evidence type="ECO:0000256" key="1">
    <source>
        <dbReference type="SAM" id="MobiDB-lite"/>
    </source>
</evidence>
<feature type="domain" description="Reverse transcriptase" evidence="2">
    <location>
        <begin position="496"/>
        <end position="565"/>
    </location>
</feature>
<evidence type="ECO:0000259" key="3">
    <source>
        <dbReference type="Pfam" id="PF03732"/>
    </source>
</evidence>
<dbReference type="OrthoDB" id="5940335at2759"/>
<keyword evidence="5" id="KW-1185">Reference proteome</keyword>
<evidence type="ECO:0000259" key="2">
    <source>
        <dbReference type="Pfam" id="PF00078"/>
    </source>
</evidence>
<dbReference type="InterPro" id="IPR053134">
    <property type="entry name" value="RNA-dir_DNA_polymerase"/>
</dbReference>
<dbReference type="PANTHER" id="PTHR24559:SF435">
    <property type="entry name" value="RIBONUCLEASE H"/>
    <property type="match status" value="1"/>
</dbReference>
<feature type="region of interest" description="Disordered" evidence="1">
    <location>
        <begin position="276"/>
        <end position="300"/>
    </location>
</feature>
<dbReference type="InterPro" id="IPR000477">
    <property type="entry name" value="RT_dom"/>
</dbReference>
<dbReference type="PANTHER" id="PTHR24559">
    <property type="entry name" value="TRANSPOSON TY3-I GAG-POL POLYPROTEIN"/>
    <property type="match status" value="1"/>
</dbReference>
<proteinExistence type="predicted"/>
<dbReference type="Pfam" id="PF00078">
    <property type="entry name" value="RVT_1"/>
    <property type="match status" value="1"/>
</dbReference>
<evidence type="ECO:0000313" key="5">
    <source>
        <dbReference type="Proteomes" id="UP000054721"/>
    </source>
</evidence>
<dbReference type="CDD" id="cd01647">
    <property type="entry name" value="RT_LTR"/>
    <property type="match status" value="1"/>
</dbReference>